<evidence type="ECO:0000313" key="1">
    <source>
        <dbReference type="EMBL" id="RJP56053.1"/>
    </source>
</evidence>
<gene>
    <name evidence="1" type="ORF">C4541_13135</name>
</gene>
<protein>
    <submittedName>
        <fullName evidence="1">Energy transducer TonB</fullName>
    </submittedName>
</protein>
<comment type="caution">
    <text evidence="1">The sequence shown here is derived from an EMBL/GenBank/DDBJ whole genome shotgun (WGS) entry which is preliminary data.</text>
</comment>
<name>A0A3A4QPQ9_9BACT</name>
<dbReference type="EMBL" id="QZJZ01000103">
    <property type="protein sequence ID" value="RJP56053.1"/>
    <property type="molecule type" value="Genomic_DNA"/>
</dbReference>
<dbReference type="AlphaFoldDB" id="A0A3A4QPQ9"/>
<accession>A0A3A4QPQ9</accession>
<dbReference type="Proteomes" id="UP000266426">
    <property type="component" value="Unassembled WGS sequence"/>
</dbReference>
<organism evidence="1 2">
    <name type="scientific">Candidatus Auribacter fodinae</name>
    <dbReference type="NCBI Taxonomy" id="2093366"/>
    <lineage>
        <taxon>Bacteria</taxon>
        <taxon>Pseudomonadati</taxon>
        <taxon>Candidatus Auribacterota</taxon>
        <taxon>Candidatus Auribacteria</taxon>
        <taxon>Candidatus Auribacterales</taxon>
        <taxon>Candidatus Auribacteraceae</taxon>
        <taxon>Candidatus Auribacter</taxon>
    </lineage>
</organism>
<evidence type="ECO:0000313" key="2">
    <source>
        <dbReference type="Proteomes" id="UP000266426"/>
    </source>
</evidence>
<dbReference type="SUPFAM" id="SSF74653">
    <property type="entry name" value="TolA/TonB C-terminal domain"/>
    <property type="match status" value="1"/>
</dbReference>
<sequence>MDKFVLMSLLLSIGWHSLAFVLFKLTEPYHSKVDVPAVYEVKLVESPAEENSRLPHVQHSDLLNRFALPERVDPLLPVEEYALDLARRGVSLRAPDMSSGLIEHKPHIIETPLIHHVGYDIVPYSIRSGADSFVSEKVDLSAEPVRTVQYRFSGMPVNRTPVDSTLPDSIRGRGSITIRFSIDNFGSVRFVIVERSTGDQAEDQRLISLFKTWRFSKVSANEMIDEKRREQWGRVIFFIEESL</sequence>
<reference evidence="1 2" key="1">
    <citation type="journal article" date="2017" name="ISME J.">
        <title>Energy and carbon metabolisms in a deep terrestrial subsurface fluid microbial community.</title>
        <authorList>
            <person name="Momper L."/>
            <person name="Jungbluth S.P."/>
            <person name="Lee M.D."/>
            <person name="Amend J.P."/>
        </authorList>
    </citation>
    <scope>NUCLEOTIDE SEQUENCE [LARGE SCALE GENOMIC DNA]</scope>
    <source>
        <strain evidence="1">SURF_26</strain>
    </source>
</reference>
<proteinExistence type="predicted"/>